<dbReference type="Pfam" id="PF12765">
    <property type="entry name" value="Cohesin_HEAT"/>
    <property type="match status" value="1"/>
</dbReference>
<reference evidence="10" key="2">
    <citation type="submission" date="2015-01" db="EMBL/GenBank/DDBJ databases">
        <title>Evolutionary Origins and Diversification of the Mycorrhizal Mutualists.</title>
        <authorList>
            <consortium name="DOE Joint Genome Institute"/>
            <consortium name="Mycorrhizal Genomics Consortium"/>
            <person name="Kohler A."/>
            <person name="Kuo A."/>
            <person name="Nagy L.G."/>
            <person name="Floudas D."/>
            <person name="Copeland A."/>
            <person name="Barry K.W."/>
            <person name="Cichocki N."/>
            <person name="Veneault-Fourrey C."/>
            <person name="LaButti K."/>
            <person name="Lindquist E.A."/>
            <person name="Lipzen A."/>
            <person name="Lundell T."/>
            <person name="Morin E."/>
            <person name="Murat C."/>
            <person name="Riley R."/>
            <person name="Ohm R."/>
            <person name="Sun H."/>
            <person name="Tunlid A."/>
            <person name="Henrissat B."/>
            <person name="Grigoriev I.V."/>
            <person name="Hibbett D.S."/>
            <person name="Martin F."/>
        </authorList>
    </citation>
    <scope>NUCLEOTIDE SEQUENCE [LARGE SCALE GENOMIC DNA]</scope>
    <source>
        <strain evidence="10">h7</strain>
    </source>
</reference>
<feature type="compositionally biased region" description="Basic residues" evidence="7">
    <location>
        <begin position="510"/>
        <end position="522"/>
    </location>
</feature>
<dbReference type="CDD" id="cd23958">
    <property type="entry name" value="SCC2"/>
    <property type="match status" value="1"/>
</dbReference>
<keyword evidence="3 6" id="KW-0677">Repeat</keyword>
<sequence length="1986" mass="218438">MTLTAAPTFPQAQYYSDHGSTFPQGNPPPYSEYDQQLRYLAASHVPADDSGYWENTRNDAVRMLNEQAGPSYQYRESAPWTQPPPPSSFQTAPFPQSVFQRTAPSTAYPTPPPVAISTSSSSLAHALGSPPAPLQHQPPPMKVYQPQESPAFYEHFLERKVAQMNQVQPPVTHQEYARTNPPHPPAFRRESPQKQPSHVSAHRQDAPPTNSPQVPLPRRPITPPQKSRPQMPDESPDPLALRSGSSTNSFSVTPQKRKPVVLIESPSSKRLQAFTPLSNSSLAQWNGSKTPGASVPLTPSTTSSSFSKMSAASLNIVTPTTTKRIVNMAYVSVPPSPWLTPSSSRKASTYMYSANGKINDTPDDLGGYGSEEDSPSSPTKRRGIMDSVKSSARRTGDRDERGPLEKLTSLIEDVFEAEDILPAELEPSDLNHDFFSPLSVDLTVPYLSSAIIRKLTKYIGHVARPTKRLRQVAVGILSRLLKILERSIKAGEDIDPFASSHVPASSARSSPKKPSTKKNAKAKKTERNSRSVTPKDDAGAALEDVIMEGEQASGAATNDAEADFGKLAKELDIANESILAADCCIALLGSDRLTKQLYSEELITSCLNTIKNQLTKILYPFVEASTESGSSPNTNSLLIGIKKNPNSIATTHRRQLGELFQALSAVIPRINNMVNAETVAMSDSIIIQAVYIAIGPFFVADSGGEVDGGGAGGGKGMKKESVIIKTLGKSAMRGLRLDALSLIRSIFANHENQRSWIIEEILTSLIKLNDTKQKAGQFRLRDGRSIRTVSALLLQLVQTSAHDVRIEARKIDKARQNKFALRRQESFSESQPGPPEPFLDENDQGEIRLYGGGLESAVTAAKTMIVFLTQRSGKGKTTKNSNEAEYRLIFDNLIDDLLVVLFWPEWPAASLILSIASKYMVSSLDDVKTNSQTDSNAAKTMALDHLGVIAARIRSSMLKFQEDGGSGKGLKPLDHIVTNMDLKGLNKFLEAHRDVASHLCKRSSEDQAYDSARELTAATLGLELASALKQVDGWISNPENDDDLNIKDESKLQAFGQRLKKALLEVWKDPTSDVFDIGSQEEVLRVDALSEEIGTIQSLRNSFNPILGIILVALDAPAIFMRTKALRALGQIVTSDASILSAANVRRGIESHLLDSSPAVRDAAVELIGKYMIESPEVAGDYYQKIADRMADTGLSVRKRVIKLLKAFYPVTDDVRRIDIATRLVLRILDEDDTVKDLAIKTIEELWFPPMPLQSALKSRTAAPANSLQDKTPLLSKVSVIMGTSANFKDRQSPLEDVLHKIMAEKEGNDKNSLHSRYGEICEALIDGLVDASDLPGFTVINCIRTIHLLTSAYPAVLSGTNASTLLPYLKNANSVEEQATSDYLLKIFRVSIPHMPKTAAKFGHELQAALQPMIIKPSGSGGVQILQESVGCMCVVVQYLTHDFVRLVNLLKSCNGRLQQMVKRPASQEMNPPELRALIILIFIVSLLAENCNFDTLRKENPGLTSELNNVSQGPITEHIYNTLLTLYEKYDNSNFRGRILQCLGFLFRAQPTLMTLERSAVIMDEIFASPEEEGRGRLLKIIQDFLVSEAAKHIAKEKETAKGKPKTGDVNMDELVGNTDGFADSGVSSAIVQRYLDHVLEAALCQNAQIQAVAIDVLSFTIKQGLAHPLQSFPVIVALETSPVPGISNRASALHAVLQGKHSSLLNTRYTVSARKSFDYQKKISTGVVQGFRMQPTPIALLQRWYSHVREKRPTRQDFLKSLVKTFQENPSYESSQDDINYTRYMAENFAAFDYKTQEEVLTVIKYLTSVLSTTGMQLLEIISPSHLLTHLHEPSQISQGSHPESVPPSQPVSSQDTSSPSETPANNIMDIAPKENVSHREYNIVALMRTSVIIATVMLLKAHLKTLYSLSEDKCNKFVIGKKSAVGDKPAIKRHDKPIAWDRLPFATNPLHTTHDAEVQKAKFLDIWNEDGLTAEPEDDEFF</sequence>
<evidence type="ECO:0000256" key="3">
    <source>
        <dbReference type="ARBA" id="ARBA00022737"/>
    </source>
</evidence>
<dbReference type="GO" id="GO:0071169">
    <property type="term" value="P:establishment of protein localization to chromatin"/>
    <property type="evidence" value="ECO:0007669"/>
    <property type="project" value="TreeGrafter"/>
</dbReference>
<feature type="compositionally biased region" description="Basic and acidic residues" evidence="7">
    <location>
        <begin position="523"/>
        <end position="537"/>
    </location>
</feature>
<feature type="compositionally biased region" description="Polar residues" evidence="7">
    <location>
        <begin position="281"/>
        <end position="291"/>
    </location>
</feature>
<keyword evidence="10" id="KW-1185">Reference proteome</keyword>
<feature type="compositionally biased region" description="Polar residues" evidence="7">
    <location>
        <begin position="1"/>
        <end position="24"/>
    </location>
</feature>
<dbReference type="STRING" id="686832.A0A0C2XZ96"/>
<feature type="region of interest" description="Disordered" evidence="7">
    <location>
        <begin position="171"/>
        <end position="257"/>
    </location>
</feature>
<dbReference type="Pfam" id="PF12830">
    <property type="entry name" value="Nipped-B_C"/>
    <property type="match status" value="1"/>
</dbReference>
<gene>
    <name evidence="9" type="ORF">M413DRAFT_443770</name>
</gene>
<dbReference type="InterPro" id="IPR024986">
    <property type="entry name" value="Nipped-B_C"/>
</dbReference>
<reference evidence="9 10" key="1">
    <citation type="submission" date="2014-04" db="EMBL/GenBank/DDBJ databases">
        <authorList>
            <consortium name="DOE Joint Genome Institute"/>
            <person name="Kuo A."/>
            <person name="Gay G."/>
            <person name="Dore J."/>
            <person name="Kohler A."/>
            <person name="Nagy L.G."/>
            <person name="Floudas D."/>
            <person name="Copeland A."/>
            <person name="Barry K.W."/>
            <person name="Cichocki N."/>
            <person name="Veneault-Fourrey C."/>
            <person name="LaButti K."/>
            <person name="Lindquist E.A."/>
            <person name="Lipzen A."/>
            <person name="Lundell T."/>
            <person name="Morin E."/>
            <person name="Murat C."/>
            <person name="Sun H."/>
            <person name="Tunlid A."/>
            <person name="Henrissat B."/>
            <person name="Grigoriev I.V."/>
            <person name="Hibbett D.S."/>
            <person name="Martin F."/>
            <person name="Nordberg H.P."/>
            <person name="Cantor M.N."/>
            <person name="Hua S.X."/>
        </authorList>
    </citation>
    <scope>NUCLEOTIDE SEQUENCE [LARGE SCALE GENOMIC DNA]</scope>
    <source>
        <strain evidence="10">h7</strain>
    </source>
</reference>
<feature type="region of interest" description="Disordered" evidence="7">
    <location>
        <begin position="498"/>
        <end position="537"/>
    </location>
</feature>
<organism evidence="9 10">
    <name type="scientific">Hebeloma cylindrosporum</name>
    <dbReference type="NCBI Taxonomy" id="76867"/>
    <lineage>
        <taxon>Eukaryota</taxon>
        <taxon>Fungi</taxon>
        <taxon>Dikarya</taxon>
        <taxon>Basidiomycota</taxon>
        <taxon>Agaricomycotina</taxon>
        <taxon>Agaricomycetes</taxon>
        <taxon>Agaricomycetidae</taxon>
        <taxon>Agaricales</taxon>
        <taxon>Agaricineae</taxon>
        <taxon>Hymenogastraceae</taxon>
        <taxon>Hebeloma</taxon>
    </lineage>
</organism>
<feature type="compositionally biased region" description="Basic and acidic residues" evidence="7">
    <location>
        <begin position="394"/>
        <end position="403"/>
    </location>
</feature>
<comment type="subcellular location">
    <subcellularLocation>
        <location evidence="1 6">Nucleus</location>
    </subcellularLocation>
</comment>
<evidence type="ECO:0000256" key="5">
    <source>
        <dbReference type="ARBA" id="ARBA00023306"/>
    </source>
</evidence>
<dbReference type="GO" id="GO:0061775">
    <property type="term" value="F:cohesin loader activity"/>
    <property type="evidence" value="ECO:0007669"/>
    <property type="project" value="InterPro"/>
</dbReference>
<dbReference type="InterPro" id="IPR026003">
    <property type="entry name" value="Cohesin_HEAT"/>
</dbReference>
<dbReference type="PANTHER" id="PTHR21704">
    <property type="entry name" value="NIPPED-B-LIKE PROTEIN DELANGIN SCC2-RELATED"/>
    <property type="match status" value="1"/>
</dbReference>
<feature type="region of interest" description="Disordered" evidence="7">
    <location>
        <begin position="1"/>
        <end position="32"/>
    </location>
</feature>
<feature type="region of interest" description="Disordered" evidence="7">
    <location>
        <begin position="281"/>
        <end position="305"/>
    </location>
</feature>
<feature type="region of interest" description="Disordered" evidence="7">
    <location>
        <begin position="822"/>
        <end position="842"/>
    </location>
</feature>
<evidence type="ECO:0000259" key="8">
    <source>
        <dbReference type="Pfam" id="PF12830"/>
    </source>
</evidence>
<accession>A0A0C2XZ96</accession>
<evidence type="ECO:0000313" key="10">
    <source>
        <dbReference type="Proteomes" id="UP000053424"/>
    </source>
</evidence>
<dbReference type="GO" id="GO:0090694">
    <property type="term" value="C:Scc2-Scc4 cohesin loading complex"/>
    <property type="evidence" value="ECO:0007669"/>
    <property type="project" value="TreeGrafter"/>
</dbReference>
<keyword evidence="4 6" id="KW-0539">Nucleus</keyword>
<evidence type="ECO:0000313" key="9">
    <source>
        <dbReference type="EMBL" id="KIM42948.1"/>
    </source>
</evidence>
<evidence type="ECO:0000256" key="1">
    <source>
        <dbReference type="ARBA" id="ARBA00004123"/>
    </source>
</evidence>
<feature type="domain" description="Sister chromatid cohesion C-terminal" evidence="8">
    <location>
        <begin position="1630"/>
        <end position="1813"/>
    </location>
</feature>
<feature type="region of interest" description="Disordered" evidence="7">
    <location>
        <begin position="1836"/>
        <end position="1875"/>
    </location>
</feature>
<feature type="region of interest" description="Disordered" evidence="7">
    <location>
        <begin position="354"/>
        <end position="403"/>
    </location>
</feature>
<dbReference type="GO" id="GO:1990414">
    <property type="term" value="P:replication-born double-strand break repair via sister chromatid exchange"/>
    <property type="evidence" value="ECO:0007669"/>
    <property type="project" value="TreeGrafter"/>
</dbReference>
<evidence type="ECO:0000256" key="7">
    <source>
        <dbReference type="SAM" id="MobiDB-lite"/>
    </source>
</evidence>
<feature type="compositionally biased region" description="Polar residues" evidence="7">
    <location>
        <begin position="243"/>
        <end position="254"/>
    </location>
</feature>
<dbReference type="InterPro" id="IPR011989">
    <property type="entry name" value="ARM-like"/>
</dbReference>
<feature type="compositionally biased region" description="Pro residues" evidence="7">
    <location>
        <begin position="130"/>
        <end position="141"/>
    </location>
</feature>
<dbReference type="GO" id="GO:0034087">
    <property type="term" value="P:establishment of mitotic sister chromatid cohesion"/>
    <property type="evidence" value="ECO:0007669"/>
    <property type="project" value="TreeGrafter"/>
</dbReference>
<dbReference type="InterPro" id="IPR016024">
    <property type="entry name" value="ARM-type_fold"/>
</dbReference>
<dbReference type="Proteomes" id="UP000053424">
    <property type="component" value="Unassembled WGS sequence"/>
</dbReference>
<dbReference type="InterPro" id="IPR033031">
    <property type="entry name" value="Scc2/Nipped-B"/>
</dbReference>
<keyword evidence="5 6" id="KW-0131">Cell cycle</keyword>
<protein>
    <recommendedName>
        <fullName evidence="6">Sister chromatid cohesion protein</fullName>
    </recommendedName>
</protein>
<feature type="compositionally biased region" description="Low complexity" evidence="7">
    <location>
        <begin position="498"/>
        <end position="509"/>
    </location>
</feature>
<dbReference type="OrthoDB" id="418242at2759"/>
<dbReference type="GO" id="GO:0003682">
    <property type="term" value="F:chromatin binding"/>
    <property type="evidence" value="ECO:0007669"/>
    <property type="project" value="TreeGrafter"/>
</dbReference>
<evidence type="ECO:0000256" key="6">
    <source>
        <dbReference type="RuleBase" id="RU364107"/>
    </source>
</evidence>
<dbReference type="GO" id="GO:0010468">
    <property type="term" value="P:regulation of gene expression"/>
    <property type="evidence" value="ECO:0007669"/>
    <property type="project" value="InterPro"/>
</dbReference>
<feature type="region of interest" description="Disordered" evidence="7">
    <location>
        <begin position="64"/>
        <end position="145"/>
    </location>
</feature>
<dbReference type="Gene3D" id="1.25.10.10">
    <property type="entry name" value="Leucine-rich Repeat Variant"/>
    <property type="match status" value="1"/>
</dbReference>
<dbReference type="PANTHER" id="PTHR21704:SF18">
    <property type="entry name" value="NIPPED-B-LIKE PROTEIN"/>
    <property type="match status" value="1"/>
</dbReference>
<proteinExistence type="inferred from homology"/>
<comment type="similarity">
    <text evidence="2 6">Belongs to the SCC2/Nipped-B family.</text>
</comment>
<dbReference type="GO" id="GO:0140588">
    <property type="term" value="P:chromatin looping"/>
    <property type="evidence" value="ECO:0007669"/>
    <property type="project" value="InterPro"/>
</dbReference>
<dbReference type="HOGENOM" id="CLU_000655_0_0_1"/>
<name>A0A0C2XZ96_HEBCY</name>
<feature type="compositionally biased region" description="Polar residues" evidence="7">
    <location>
        <begin position="88"/>
        <end position="100"/>
    </location>
</feature>
<feature type="compositionally biased region" description="Low complexity" evidence="7">
    <location>
        <begin position="293"/>
        <end position="305"/>
    </location>
</feature>
<dbReference type="SUPFAM" id="SSF48371">
    <property type="entry name" value="ARM repeat"/>
    <property type="match status" value="1"/>
</dbReference>
<feature type="compositionally biased region" description="Low complexity" evidence="7">
    <location>
        <begin position="1854"/>
        <end position="1867"/>
    </location>
</feature>
<evidence type="ECO:0000256" key="4">
    <source>
        <dbReference type="ARBA" id="ARBA00023242"/>
    </source>
</evidence>
<dbReference type="EMBL" id="KN831776">
    <property type="protein sequence ID" value="KIM42948.1"/>
    <property type="molecule type" value="Genomic_DNA"/>
</dbReference>
<evidence type="ECO:0000256" key="2">
    <source>
        <dbReference type="ARBA" id="ARBA00009252"/>
    </source>
</evidence>
<feature type="compositionally biased region" description="Pro residues" evidence="7">
    <location>
        <begin position="214"/>
        <end position="223"/>
    </location>
</feature>